<name>A0ABW5Z6Y0_9FLAO</name>
<accession>A0ABW5Z6Y0</accession>
<evidence type="ECO:0008006" key="3">
    <source>
        <dbReference type="Google" id="ProtNLM"/>
    </source>
</evidence>
<keyword evidence="2" id="KW-1185">Reference proteome</keyword>
<organism evidence="1 2">
    <name type="scientific">Flavobacterium ardleyense</name>
    <dbReference type="NCBI Taxonomy" id="2038737"/>
    <lineage>
        <taxon>Bacteria</taxon>
        <taxon>Pseudomonadati</taxon>
        <taxon>Bacteroidota</taxon>
        <taxon>Flavobacteriia</taxon>
        <taxon>Flavobacteriales</taxon>
        <taxon>Flavobacteriaceae</taxon>
        <taxon>Flavobacterium</taxon>
    </lineage>
</organism>
<evidence type="ECO:0000313" key="2">
    <source>
        <dbReference type="Proteomes" id="UP001597549"/>
    </source>
</evidence>
<dbReference type="EMBL" id="JBHUOL010000011">
    <property type="protein sequence ID" value="MFD2908231.1"/>
    <property type="molecule type" value="Genomic_DNA"/>
</dbReference>
<evidence type="ECO:0000313" key="1">
    <source>
        <dbReference type="EMBL" id="MFD2908231.1"/>
    </source>
</evidence>
<proteinExistence type="predicted"/>
<gene>
    <name evidence="1" type="ORF">ACFSX9_05735</name>
</gene>
<sequence>MTRPLYNLEIKAFHCSVELWLNDIIIFSHFSENGSVWIDWPINQFILEAGIQHYEVRIIPYKNQSTLSHNVEVEF</sequence>
<protein>
    <recommendedName>
        <fullName evidence="3">Galectin</fullName>
    </recommendedName>
</protein>
<dbReference type="Proteomes" id="UP001597549">
    <property type="component" value="Unassembled WGS sequence"/>
</dbReference>
<comment type="caution">
    <text evidence="1">The sequence shown here is derived from an EMBL/GenBank/DDBJ whole genome shotgun (WGS) entry which is preliminary data.</text>
</comment>
<dbReference type="RefSeq" id="WP_379805566.1">
    <property type="nucleotide sequence ID" value="NZ_JBHUOL010000011.1"/>
</dbReference>
<reference evidence="2" key="1">
    <citation type="journal article" date="2019" name="Int. J. Syst. Evol. Microbiol.">
        <title>The Global Catalogue of Microorganisms (GCM) 10K type strain sequencing project: providing services to taxonomists for standard genome sequencing and annotation.</title>
        <authorList>
            <consortium name="The Broad Institute Genomics Platform"/>
            <consortium name="The Broad Institute Genome Sequencing Center for Infectious Disease"/>
            <person name="Wu L."/>
            <person name="Ma J."/>
        </authorList>
    </citation>
    <scope>NUCLEOTIDE SEQUENCE [LARGE SCALE GENOMIC DNA]</scope>
    <source>
        <strain evidence="2">KCTC 52644</strain>
    </source>
</reference>